<sequence length="387" mass="45180">FYRDKYNDIINYIKVILSNHEDLRFKNYIEPKGAILINVNPGTDIIDYIKVISKNYYLNLIELNDQEIVKSPDGFIKSFLSILEGFKKKKKGENKTESDERLLDKKNEKKILLINHQPVLNQKFEEINLLESFINIQQSGINKLNLVDLNLIMIWINYTFKDITVRSTKLYNAFDLFFKIPLLDKIERETVLRDFSEKNPTIVFDINAIISYTEQWEVKDIKQLLKVGIFKHFLNSELNETSNEITDILIDLIVSGEYLPSIAVKTSEPLSNLELKEAIPQEKKRESIHVPDGFEKIKDIGQFVEDIRESRISDFMLNQLYENAASINYNELLLIIDKLNKKEPLEDNDRKLLATFPFILNDAPTMAQINLEKAKRRVDLIKQAFGK</sequence>
<protein>
    <submittedName>
        <fullName evidence="1">Uncharacterized protein</fullName>
    </submittedName>
</protein>
<accession>A0A0F9G1X1</accession>
<dbReference type="AlphaFoldDB" id="A0A0F9G1X1"/>
<gene>
    <name evidence="1" type="ORF">LCGC14_1964660</name>
</gene>
<feature type="non-terminal residue" evidence="1">
    <location>
        <position position="1"/>
    </location>
</feature>
<comment type="caution">
    <text evidence="1">The sequence shown here is derived from an EMBL/GenBank/DDBJ whole genome shotgun (WGS) entry which is preliminary data.</text>
</comment>
<reference evidence="1" key="1">
    <citation type="journal article" date="2015" name="Nature">
        <title>Complex archaea that bridge the gap between prokaryotes and eukaryotes.</title>
        <authorList>
            <person name="Spang A."/>
            <person name="Saw J.H."/>
            <person name="Jorgensen S.L."/>
            <person name="Zaremba-Niedzwiedzka K."/>
            <person name="Martijn J."/>
            <person name="Lind A.E."/>
            <person name="van Eijk R."/>
            <person name="Schleper C."/>
            <person name="Guy L."/>
            <person name="Ettema T.J."/>
        </authorList>
    </citation>
    <scope>NUCLEOTIDE SEQUENCE</scope>
</reference>
<dbReference type="EMBL" id="LAZR01021694">
    <property type="protein sequence ID" value="KKL84446.1"/>
    <property type="molecule type" value="Genomic_DNA"/>
</dbReference>
<name>A0A0F9G1X1_9ZZZZ</name>
<evidence type="ECO:0000313" key="1">
    <source>
        <dbReference type="EMBL" id="KKL84446.1"/>
    </source>
</evidence>
<organism evidence="1">
    <name type="scientific">marine sediment metagenome</name>
    <dbReference type="NCBI Taxonomy" id="412755"/>
    <lineage>
        <taxon>unclassified sequences</taxon>
        <taxon>metagenomes</taxon>
        <taxon>ecological metagenomes</taxon>
    </lineage>
</organism>
<proteinExistence type="predicted"/>